<sequence length="445" mass="49007">MPCTRRRRVVQQAEHANGLPPSPMAVTRGRISSIIDLLPPDLMPLIERHLGFVDRLAFATACGATPRRLLKPGLPWLVIQYKAPEKAATLFSPADRCAVAVRSPGPSMHGHAVSMGSSGGWLATADARGGLHLARPVTGEQAELPAITTIPFVRPVDSDGRSFSVDRMAFMRTRVGGGPPSSTICSYDAAMLILDMHHGFPAFASAEDPVWRLASSRAGIEDAIHHAGRFYSVTYAGEVEVWERHRLVSHNDKHRQRKYLAGASDGPMAVMKESKQVEQRPYYVYGRSTTTCVFKVLVLDEALGQWQESTDIGEAALFVDENSSTCVSTREHPELRAGCVYFTKENVGLRLGWAIQLLCWPAPAWWFAPSRARASEGERGGEASARVDAWGGRKRREERRRGEGRMRGVVSKGGRRGGGTVRERWRGLQESGEREGGREGEDDER</sequence>
<feature type="domain" description="KIB1-4 beta-propeller" evidence="2">
    <location>
        <begin position="90"/>
        <end position="344"/>
    </location>
</feature>
<dbReference type="PANTHER" id="PTHR45560">
    <property type="entry name" value="OS04G0163150 PROTEIN-RELATED"/>
    <property type="match status" value="1"/>
</dbReference>
<dbReference type="AlphaFoldDB" id="A0A368PZD5"/>
<reference evidence="3" key="1">
    <citation type="journal article" date="2012" name="Nat. Biotechnol.">
        <title>Reference genome sequence of the model plant Setaria.</title>
        <authorList>
            <person name="Bennetzen J.L."/>
            <person name="Schmutz J."/>
            <person name="Wang H."/>
            <person name="Percifield R."/>
            <person name="Hawkins J."/>
            <person name="Pontaroli A.C."/>
            <person name="Estep M."/>
            <person name="Feng L."/>
            <person name="Vaughn J.N."/>
            <person name="Grimwood J."/>
            <person name="Jenkins J."/>
            <person name="Barry K."/>
            <person name="Lindquist E."/>
            <person name="Hellsten U."/>
            <person name="Deshpande S."/>
            <person name="Wang X."/>
            <person name="Wu X."/>
            <person name="Mitros T."/>
            <person name="Triplett J."/>
            <person name="Yang X."/>
            <person name="Ye C.Y."/>
            <person name="Mauro-Herrera M."/>
            <person name="Wang L."/>
            <person name="Li P."/>
            <person name="Sharma M."/>
            <person name="Sharma R."/>
            <person name="Ronald P.C."/>
            <person name="Panaud O."/>
            <person name="Kellogg E.A."/>
            <person name="Brutnell T.P."/>
            <person name="Doust A.N."/>
            <person name="Tuskan G.A."/>
            <person name="Rokhsar D."/>
            <person name="Devos K.M."/>
        </authorList>
    </citation>
    <scope>NUCLEOTIDE SEQUENCE [LARGE SCALE GENOMIC DNA]</scope>
    <source>
        <strain evidence="3">Yugu1</strain>
    </source>
</reference>
<reference evidence="3" key="2">
    <citation type="submission" date="2015-07" db="EMBL/GenBank/DDBJ databases">
        <authorList>
            <person name="Noorani M."/>
        </authorList>
    </citation>
    <scope>NUCLEOTIDE SEQUENCE</scope>
    <source>
        <strain evidence="3">Yugu1</strain>
    </source>
</reference>
<dbReference type="OrthoDB" id="723086at2759"/>
<gene>
    <name evidence="3" type="ORF">SETIT_2G163900v2</name>
</gene>
<evidence type="ECO:0000256" key="1">
    <source>
        <dbReference type="SAM" id="MobiDB-lite"/>
    </source>
</evidence>
<proteinExistence type="predicted"/>
<evidence type="ECO:0000313" key="3">
    <source>
        <dbReference type="EMBL" id="RCV11147.1"/>
    </source>
</evidence>
<accession>A0A368PZD5</accession>
<name>A0A368PZD5_SETIT</name>
<protein>
    <recommendedName>
        <fullName evidence="2">KIB1-4 beta-propeller domain-containing protein</fullName>
    </recommendedName>
</protein>
<dbReference type="InterPro" id="IPR005174">
    <property type="entry name" value="KIB1-4_b-propeller"/>
</dbReference>
<organism evidence="3">
    <name type="scientific">Setaria italica</name>
    <name type="common">Foxtail millet</name>
    <name type="synonym">Panicum italicum</name>
    <dbReference type="NCBI Taxonomy" id="4555"/>
    <lineage>
        <taxon>Eukaryota</taxon>
        <taxon>Viridiplantae</taxon>
        <taxon>Streptophyta</taxon>
        <taxon>Embryophyta</taxon>
        <taxon>Tracheophyta</taxon>
        <taxon>Spermatophyta</taxon>
        <taxon>Magnoliopsida</taxon>
        <taxon>Liliopsida</taxon>
        <taxon>Poales</taxon>
        <taxon>Poaceae</taxon>
        <taxon>PACMAD clade</taxon>
        <taxon>Panicoideae</taxon>
        <taxon>Panicodae</taxon>
        <taxon>Paniceae</taxon>
        <taxon>Cenchrinae</taxon>
        <taxon>Setaria</taxon>
    </lineage>
</organism>
<feature type="compositionally biased region" description="Basic and acidic residues" evidence="1">
    <location>
        <begin position="421"/>
        <end position="439"/>
    </location>
</feature>
<dbReference type="EMBL" id="CM003529">
    <property type="protein sequence ID" value="RCV11147.1"/>
    <property type="molecule type" value="Genomic_DNA"/>
</dbReference>
<feature type="region of interest" description="Disordered" evidence="1">
    <location>
        <begin position="377"/>
        <end position="445"/>
    </location>
</feature>
<dbReference type="Pfam" id="PF03478">
    <property type="entry name" value="Beta-prop_KIB1-4"/>
    <property type="match status" value="1"/>
</dbReference>
<feature type="region of interest" description="Disordered" evidence="1">
    <location>
        <begin position="1"/>
        <end position="22"/>
    </location>
</feature>
<evidence type="ECO:0000259" key="2">
    <source>
        <dbReference type="Pfam" id="PF03478"/>
    </source>
</evidence>